<comment type="caution">
    <text evidence="2">The sequence shown here is derived from an EMBL/GenBank/DDBJ whole genome shotgun (WGS) entry which is preliminary data.</text>
</comment>
<feature type="region of interest" description="Disordered" evidence="1">
    <location>
        <begin position="1"/>
        <end position="58"/>
    </location>
</feature>
<evidence type="ECO:0000313" key="3">
    <source>
        <dbReference type="Proteomes" id="UP000326757"/>
    </source>
</evidence>
<reference evidence="2 3" key="1">
    <citation type="submission" date="2019-06" db="EMBL/GenBank/DDBJ databases">
        <title>Genome Sequence of the Brown Rot Fungal Pathogen Monilinia laxa.</title>
        <authorList>
            <person name="De Miccolis Angelini R.M."/>
            <person name="Landi L."/>
            <person name="Abate D."/>
            <person name="Pollastro S."/>
            <person name="Romanazzi G."/>
            <person name="Faretra F."/>
        </authorList>
    </citation>
    <scope>NUCLEOTIDE SEQUENCE [LARGE SCALE GENOMIC DNA]</scope>
    <source>
        <strain evidence="2 3">Mlax316</strain>
    </source>
</reference>
<dbReference type="OrthoDB" id="3538056at2759"/>
<proteinExistence type="predicted"/>
<dbReference type="AlphaFoldDB" id="A0A5N6KKL1"/>
<protein>
    <submittedName>
        <fullName evidence="2">Uncharacterized protein</fullName>
    </submittedName>
</protein>
<feature type="compositionally biased region" description="Polar residues" evidence="1">
    <location>
        <begin position="32"/>
        <end position="45"/>
    </location>
</feature>
<feature type="compositionally biased region" description="Polar residues" evidence="1">
    <location>
        <begin position="1"/>
        <end position="22"/>
    </location>
</feature>
<keyword evidence="3" id="KW-1185">Reference proteome</keyword>
<name>A0A5N6KKL1_MONLA</name>
<accession>A0A5N6KKL1</accession>
<sequence>MAQSDTWSTRTNSPSVESNRFKTSSKDKGRSTKSNSPNRQTENTPSPQPTEEPDYSSERVAEYVADPINPNPGYEYWSVEESMDAHRANMRMYLESYDVTWNHASQ</sequence>
<evidence type="ECO:0000256" key="1">
    <source>
        <dbReference type="SAM" id="MobiDB-lite"/>
    </source>
</evidence>
<organism evidence="2 3">
    <name type="scientific">Monilinia laxa</name>
    <name type="common">Brown rot fungus</name>
    <name type="synonym">Sclerotinia laxa</name>
    <dbReference type="NCBI Taxonomy" id="61186"/>
    <lineage>
        <taxon>Eukaryota</taxon>
        <taxon>Fungi</taxon>
        <taxon>Dikarya</taxon>
        <taxon>Ascomycota</taxon>
        <taxon>Pezizomycotina</taxon>
        <taxon>Leotiomycetes</taxon>
        <taxon>Helotiales</taxon>
        <taxon>Sclerotiniaceae</taxon>
        <taxon>Monilinia</taxon>
    </lineage>
</organism>
<evidence type="ECO:0000313" key="2">
    <source>
        <dbReference type="EMBL" id="KAB8304330.1"/>
    </source>
</evidence>
<dbReference type="EMBL" id="VIGI01000001">
    <property type="protein sequence ID" value="KAB8304330.1"/>
    <property type="molecule type" value="Genomic_DNA"/>
</dbReference>
<gene>
    <name evidence="2" type="ORF">EYC80_003740</name>
</gene>
<dbReference type="Proteomes" id="UP000326757">
    <property type="component" value="Unassembled WGS sequence"/>
</dbReference>